<evidence type="ECO:0000256" key="1">
    <source>
        <dbReference type="SAM" id="MobiDB-lite"/>
    </source>
</evidence>
<dbReference type="Gene3D" id="3.90.420.10">
    <property type="entry name" value="Oxidoreductase, molybdopterin-binding domain"/>
    <property type="match status" value="1"/>
</dbReference>
<proteinExistence type="predicted"/>
<evidence type="ECO:0000313" key="4">
    <source>
        <dbReference type="Proteomes" id="UP000034723"/>
    </source>
</evidence>
<dbReference type="STRING" id="113653.GAH_01170"/>
<evidence type="ECO:0000313" key="3">
    <source>
        <dbReference type="EMBL" id="AKG91518.1"/>
    </source>
</evidence>
<reference evidence="3 4" key="1">
    <citation type="submission" date="2015-04" db="EMBL/GenBank/DDBJ databases">
        <title>The complete genome sequence of the hyperthermophilic, obligate iron-reducing archaeon Geoglobus ahangari strain 234T.</title>
        <authorList>
            <person name="Manzella M.P."/>
            <person name="Holmes D.E."/>
            <person name="Rocheleau J.M."/>
            <person name="Chung A."/>
            <person name="Reguera G."/>
            <person name="Kashefi K."/>
        </authorList>
    </citation>
    <scope>NUCLEOTIDE SEQUENCE [LARGE SCALE GENOMIC DNA]</scope>
    <source>
        <strain evidence="3 4">234</strain>
    </source>
</reference>
<accession>A0A0F7IG36</accession>
<dbReference type="KEGG" id="gah:GAH_01170"/>
<name>A0A0F7IG36_9EURY</name>
<gene>
    <name evidence="3" type="ORF">GAH_01170</name>
</gene>
<dbReference type="InParanoid" id="A0A0F7IG36"/>
<dbReference type="HOGENOM" id="CLU_2340027_0_0_2"/>
<feature type="region of interest" description="Disordered" evidence="1">
    <location>
        <begin position="73"/>
        <end position="97"/>
    </location>
</feature>
<dbReference type="PATRIC" id="fig|113653.22.peg.1165"/>
<protein>
    <submittedName>
        <fullName evidence="3">Oxidoreductase molybdopterin binding domain</fullName>
    </submittedName>
</protein>
<dbReference type="AlphaFoldDB" id="A0A0F7IG36"/>
<dbReference type="InterPro" id="IPR036374">
    <property type="entry name" value="OxRdtase_Mopterin-bd_sf"/>
</dbReference>
<dbReference type="InterPro" id="IPR000572">
    <property type="entry name" value="OxRdtase_Mopterin-bd_dom"/>
</dbReference>
<evidence type="ECO:0000259" key="2">
    <source>
        <dbReference type="Pfam" id="PF00174"/>
    </source>
</evidence>
<dbReference type="PANTHER" id="PTHR43032">
    <property type="entry name" value="PROTEIN-METHIONINE-SULFOXIDE REDUCTASE"/>
    <property type="match status" value="1"/>
</dbReference>
<feature type="domain" description="Oxidoreductase molybdopterin-binding" evidence="2">
    <location>
        <begin position="19"/>
        <end position="76"/>
    </location>
</feature>
<dbReference type="SUPFAM" id="SSF56524">
    <property type="entry name" value="Oxidoreductase molybdopterin-binding domain"/>
    <property type="match status" value="1"/>
</dbReference>
<organism evidence="3 4">
    <name type="scientific">Geoglobus ahangari</name>
    <dbReference type="NCBI Taxonomy" id="113653"/>
    <lineage>
        <taxon>Archaea</taxon>
        <taxon>Methanobacteriati</taxon>
        <taxon>Methanobacteriota</taxon>
        <taxon>Archaeoglobi</taxon>
        <taxon>Archaeoglobales</taxon>
        <taxon>Archaeoglobaceae</taxon>
        <taxon>Geoglobus</taxon>
    </lineage>
</organism>
<keyword evidence="4" id="KW-1185">Reference proteome</keyword>
<dbReference type="PANTHER" id="PTHR43032:SF4">
    <property type="entry name" value="OXIDOREDUCTASE MOLYBDOPTERIN-BINDING DOMAIN-CONTAINING PROTEIN"/>
    <property type="match status" value="1"/>
</dbReference>
<dbReference type="Pfam" id="PF00174">
    <property type="entry name" value="Oxidored_molyb"/>
    <property type="match status" value="1"/>
</dbReference>
<dbReference type="Proteomes" id="UP000034723">
    <property type="component" value="Chromosome"/>
</dbReference>
<dbReference type="EMBL" id="CP011267">
    <property type="protein sequence ID" value="AKG91518.1"/>
    <property type="molecule type" value="Genomic_DNA"/>
</dbReference>
<sequence length="97" mass="10511">MLPPGQKEIPDLPVLNVSSIPDVDISSYSLKVTGRVENSLTLTYDSLMEMERVEVEVPAHCVEGWSVLGIRWEGGSGSDSDGDGEAHKRQLRAGEVS</sequence>